<evidence type="ECO:0000313" key="2">
    <source>
        <dbReference type="Proteomes" id="UP000052230"/>
    </source>
</evidence>
<proteinExistence type="predicted"/>
<protein>
    <submittedName>
        <fullName evidence="1">Uncharacterized protein</fullName>
    </submittedName>
</protein>
<organism evidence="1 2">
    <name type="scientific">Xanthomonas citri pv. citri</name>
    <dbReference type="NCBI Taxonomy" id="611301"/>
    <lineage>
        <taxon>Bacteria</taxon>
        <taxon>Pseudomonadati</taxon>
        <taxon>Pseudomonadota</taxon>
        <taxon>Gammaproteobacteria</taxon>
        <taxon>Lysobacterales</taxon>
        <taxon>Lysobacteraceae</taxon>
        <taxon>Xanthomonas</taxon>
    </lineage>
</organism>
<dbReference type="Proteomes" id="UP000052230">
    <property type="component" value="Unassembled WGS sequence"/>
</dbReference>
<dbReference type="AlphaFoldDB" id="A0A0U5FNW5"/>
<evidence type="ECO:0000313" key="1">
    <source>
        <dbReference type="EMBL" id="CEG19093.1"/>
    </source>
</evidence>
<reference evidence="1 2" key="1">
    <citation type="submission" date="2014-09" db="EMBL/GenBank/DDBJ databases">
        <authorList>
            <person name="Regsiter A."/>
        </authorList>
    </citation>
    <scope>NUCLEOTIDE SEQUENCE [LARGE SCALE GENOMIC DNA]</scope>
</reference>
<keyword evidence="2" id="KW-1185">Reference proteome</keyword>
<name>A0A0U5FNW5_XANCI</name>
<gene>
    <name evidence="1" type="ORF">XAC3562_900033</name>
</gene>
<accession>A0A0U5FNW5</accession>
<dbReference type="EMBL" id="CCXZ01000189">
    <property type="protein sequence ID" value="CEG19093.1"/>
    <property type="molecule type" value="Genomic_DNA"/>
</dbReference>
<sequence length="199" mass="21303">MGRDRLGRHVGVLRCAAAGARCRCWRAHARGRAGLHGRSAGRAERPGRTRCQRALSAQPCACARRIARRWSAADRVGIGRAAQRTRPAGAWLGRDRAHAWVGLRRNVGFAARTHVSMCVTVAVPEPPAVARAGTQHSAVGQRNVRCPITCGCFDAAHHHAALRPWRAPAAAPHAGQRSVGAAVRLPHRCVVHRAAAQPA</sequence>
<comment type="caution">
    <text evidence="1">The sequence shown here is derived from an EMBL/GenBank/DDBJ whole genome shotgun (WGS) entry which is preliminary data.</text>
</comment>